<dbReference type="EMBL" id="VHII01000013">
    <property type="protein sequence ID" value="KAF1382177.1"/>
    <property type="molecule type" value="Genomic_DNA"/>
</dbReference>
<feature type="non-terminal residue" evidence="2">
    <location>
        <position position="86"/>
    </location>
</feature>
<keyword evidence="3" id="KW-1185">Reference proteome</keyword>
<proteinExistence type="predicted"/>
<comment type="caution">
    <text evidence="2">The sequence shown here is derived from an EMBL/GenBank/DDBJ whole genome shotgun (WGS) entry which is preliminary data.</text>
</comment>
<reference evidence="2 3" key="1">
    <citation type="submission" date="2019-06" db="EMBL/GenBank/DDBJ databases">
        <title>A chromosome-scale genome assembly of the European perch, Perca fluviatilis.</title>
        <authorList>
            <person name="Roques C."/>
            <person name="Zahm M."/>
            <person name="Cabau C."/>
            <person name="Klopp C."/>
            <person name="Bouchez O."/>
            <person name="Donnadieu C."/>
            <person name="Kuhl H."/>
            <person name="Gislard M."/>
            <person name="Guendouz S."/>
            <person name="Journot L."/>
            <person name="Haffray P."/>
            <person name="Bestin A."/>
            <person name="Morvezen R."/>
            <person name="Feron R."/>
            <person name="Wen M."/>
            <person name="Jouanno E."/>
            <person name="Herpin A."/>
            <person name="Schartl M."/>
            <person name="Postlethwait J."/>
            <person name="Schaerlinger B."/>
            <person name="Chardard D."/>
            <person name="Lecocq T."/>
            <person name="Poncet C."/>
            <person name="Jaffrelo L."/>
            <person name="Lampietro C."/>
            <person name="Guiguen Y."/>
        </authorList>
    </citation>
    <scope>NUCLEOTIDE SEQUENCE [LARGE SCALE GENOMIC DNA]</scope>
    <source>
        <tissue evidence="2">Blood</tissue>
    </source>
</reference>
<evidence type="ECO:0000313" key="2">
    <source>
        <dbReference type="EMBL" id="KAF1382177.1"/>
    </source>
</evidence>
<evidence type="ECO:0000313" key="3">
    <source>
        <dbReference type="Proteomes" id="UP000465112"/>
    </source>
</evidence>
<accession>A0A6A5E106</accession>
<name>A0A6A5E106_PERFL</name>
<gene>
    <name evidence="2" type="ORF">PFLUV_G00161740</name>
</gene>
<feature type="region of interest" description="Disordered" evidence="1">
    <location>
        <begin position="1"/>
        <end position="24"/>
    </location>
</feature>
<feature type="compositionally biased region" description="Basic and acidic residues" evidence="1">
    <location>
        <begin position="7"/>
        <end position="24"/>
    </location>
</feature>
<evidence type="ECO:0000256" key="1">
    <source>
        <dbReference type="SAM" id="MobiDB-lite"/>
    </source>
</evidence>
<dbReference type="Proteomes" id="UP000465112">
    <property type="component" value="Chromosome 13"/>
</dbReference>
<protein>
    <submittedName>
        <fullName evidence="2">Uncharacterized protein</fullName>
    </submittedName>
</protein>
<sequence>MPEELEVTSRDRSSNRHNKDGGRAEDAELRSCFFFSSLSSLPSLLSFLFDSEFLQRRNFRKKVVGSVEPRLALLHLGVSATCCNVE</sequence>
<dbReference type="AlphaFoldDB" id="A0A6A5E106"/>
<organism evidence="2 3">
    <name type="scientific">Perca fluviatilis</name>
    <name type="common">European perch</name>
    <dbReference type="NCBI Taxonomy" id="8168"/>
    <lineage>
        <taxon>Eukaryota</taxon>
        <taxon>Metazoa</taxon>
        <taxon>Chordata</taxon>
        <taxon>Craniata</taxon>
        <taxon>Vertebrata</taxon>
        <taxon>Euteleostomi</taxon>
        <taxon>Actinopterygii</taxon>
        <taxon>Neopterygii</taxon>
        <taxon>Teleostei</taxon>
        <taxon>Neoteleostei</taxon>
        <taxon>Acanthomorphata</taxon>
        <taxon>Eupercaria</taxon>
        <taxon>Perciformes</taxon>
        <taxon>Percoidei</taxon>
        <taxon>Percidae</taxon>
        <taxon>Percinae</taxon>
        <taxon>Perca</taxon>
    </lineage>
</organism>